<dbReference type="Pfam" id="PF04716">
    <property type="entry name" value="ETC_C1_NDUFA5"/>
    <property type="match status" value="1"/>
</dbReference>
<evidence type="ECO:0000256" key="9">
    <source>
        <dbReference type="SAM" id="MobiDB-lite"/>
    </source>
</evidence>
<comment type="similarity">
    <text evidence="2">Belongs to the complex I NDUFA5 subunit family.</text>
</comment>
<dbReference type="AlphaFoldDB" id="A0A2P5I2S1"/>
<organism evidence="10 11">
    <name type="scientific">Diaporthe helianthi</name>
    <dbReference type="NCBI Taxonomy" id="158607"/>
    <lineage>
        <taxon>Eukaryota</taxon>
        <taxon>Fungi</taxon>
        <taxon>Dikarya</taxon>
        <taxon>Ascomycota</taxon>
        <taxon>Pezizomycotina</taxon>
        <taxon>Sordariomycetes</taxon>
        <taxon>Sordariomycetidae</taxon>
        <taxon>Diaporthales</taxon>
        <taxon>Diaporthaceae</taxon>
        <taxon>Diaporthe</taxon>
    </lineage>
</organism>
<sequence>MRGTIRLLASVKPVRFLEPGAPTGLTGLFANPSPRATLLYLYSSTLERLQAVPETSLYRQSVEAVTKHRMSLVESVKPSGYDEWLAKAQQTLEKHPEHFKEAVHKTADGSLAKGLARDGRFFVLRQVKEDIDSRYKEWDGEEDEGPEKEGSRTIEERQDQALSYSRDPFEGEGVEWTDEPKLTIDQVEELENKIGAGLIEEVIQVAEGELKLVDTMVQSKPWESLEEKPKEGQWVYFERKE</sequence>
<evidence type="ECO:0000256" key="2">
    <source>
        <dbReference type="ARBA" id="ARBA00010261"/>
    </source>
</evidence>
<keyword evidence="3" id="KW-0813">Transport</keyword>
<dbReference type="InterPro" id="IPR006806">
    <property type="entry name" value="NDUFA5"/>
</dbReference>
<keyword evidence="4" id="KW-0679">Respiratory chain</keyword>
<evidence type="ECO:0000313" key="10">
    <source>
        <dbReference type="EMBL" id="POS76767.1"/>
    </source>
</evidence>
<dbReference type="GO" id="GO:0005743">
    <property type="term" value="C:mitochondrial inner membrane"/>
    <property type="evidence" value="ECO:0007669"/>
    <property type="project" value="UniProtKB-SubCell"/>
</dbReference>
<name>A0A2P5I2S1_DIAHE</name>
<gene>
    <name evidence="10" type="ORF">DHEL01_v204832</name>
</gene>
<dbReference type="PANTHER" id="PTHR12653">
    <property type="entry name" value="NADH-UBIQUINONE OXIDOREDUCTASE 13 KD-B SUBUNIT"/>
    <property type="match status" value="1"/>
</dbReference>
<comment type="caution">
    <text evidence="10">The sequence shown here is derived from an EMBL/GenBank/DDBJ whole genome shotgun (WGS) entry which is preliminary data.</text>
</comment>
<evidence type="ECO:0000256" key="7">
    <source>
        <dbReference type="ARBA" id="ARBA00023128"/>
    </source>
</evidence>
<feature type="region of interest" description="Disordered" evidence="9">
    <location>
        <begin position="136"/>
        <end position="162"/>
    </location>
</feature>
<evidence type="ECO:0000256" key="5">
    <source>
        <dbReference type="ARBA" id="ARBA00022792"/>
    </source>
</evidence>
<evidence type="ECO:0008006" key="12">
    <source>
        <dbReference type="Google" id="ProtNLM"/>
    </source>
</evidence>
<keyword evidence="5" id="KW-0999">Mitochondrion inner membrane</keyword>
<dbReference type="STRING" id="158607.A0A2P5I2S1"/>
<keyword evidence="8" id="KW-0472">Membrane</keyword>
<keyword evidence="11" id="KW-1185">Reference proteome</keyword>
<keyword evidence="7" id="KW-0496">Mitochondrion</keyword>
<comment type="subcellular location">
    <subcellularLocation>
        <location evidence="1">Mitochondrion inner membrane</location>
        <topology evidence="1">Peripheral membrane protein</topology>
        <orientation evidence="1">Matrix side</orientation>
    </subcellularLocation>
</comment>
<evidence type="ECO:0000256" key="6">
    <source>
        <dbReference type="ARBA" id="ARBA00022982"/>
    </source>
</evidence>
<proteinExistence type="inferred from homology"/>
<keyword evidence="6" id="KW-0249">Electron transport</keyword>
<evidence type="ECO:0000256" key="3">
    <source>
        <dbReference type="ARBA" id="ARBA00022448"/>
    </source>
</evidence>
<accession>A0A2P5I2S1</accession>
<protein>
    <recommendedName>
        <fullName evidence="12">NADH-ubiquinone oxidoreductase 29.9 kDa subunit</fullName>
    </recommendedName>
</protein>
<evidence type="ECO:0000313" key="11">
    <source>
        <dbReference type="Proteomes" id="UP000094444"/>
    </source>
</evidence>
<evidence type="ECO:0000256" key="4">
    <source>
        <dbReference type="ARBA" id="ARBA00022660"/>
    </source>
</evidence>
<evidence type="ECO:0000256" key="8">
    <source>
        <dbReference type="ARBA" id="ARBA00023136"/>
    </source>
</evidence>
<feature type="compositionally biased region" description="Basic and acidic residues" evidence="9">
    <location>
        <begin position="147"/>
        <end position="159"/>
    </location>
</feature>
<evidence type="ECO:0000256" key="1">
    <source>
        <dbReference type="ARBA" id="ARBA00004443"/>
    </source>
</evidence>
<reference evidence="10" key="1">
    <citation type="submission" date="2017-09" db="EMBL/GenBank/DDBJ databases">
        <title>Polyketide synthases of a Diaporthe helianthi virulent isolate.</title>
        <authorList>
            <person name="Baroncelli R."/>
        </authorList>
    </citation>
    <scope>NUCLEOTIDE SEQUENCE [LARGE SCALE GENOMIC DNA]</scope>
    <source>
        <strain evidence="10">7/96</strain>
    </source>
</reference>
<dbReference type="PANTHER" id="PTHR12653:SF0">
    <property type="entry name" value="NADH DEHYDROGENASE [UBIQUINONE] 1 ALPHA SUBCOMPLEX SUBUNIT 5"/>
    <property type="match status" value="1"/>
</dbReference>
<dbReference type="InParanoid" id="A0A2P5I2S1"/>
<dbReference type="Proteomes" id="UP000094444">
    <property type="component" value="Unassembled WGS sequence"/>
</dbReference>
<dbReference type="EMBL" id="MAVT02000334">
    <property type="protein sequence ID" value="POS76767.1"/>
    <property type="molecule type" value="Genomic_DNA"/>
</dbReference>
<dbReference type="GO" id="GO:0022904">
    <property type="term" value="P:respiratory electron transport chain"/>
    <property type="evidence" value="ECO:0007669"/>
    <property type="project" value="InterPro"/>
</dbReference>
<dbReference type="OrthoDB" id="286811at2759"/>